<reference evidence="2" key="2">
    <citation type="submission" date="2025-09" db="UniProtKB">
        <authorList>
            <consortium name="Ensembl"/>
        </authorList>
    </citation>
    <scope>IDENTIFICATION</scope>
</reference>
<dbReference type="PANTHER" id="PTHR35666">
    <property type="entry name" value="SIMILAR TO RIKEN CDNA 4921536K21"/>
    <property type="match status" value="1"/>
</dbReference>
<evidence type="ECO:0000313" key="3">
    <source>
        <dbReference type="Proteomes" id="UP000694422"/>
    </source>
</evidence>
<dbReference type="Pfam" id="PF17666">
    <property type="entry name" value="DUF5528"/>
    <property type="match status" value="1"/>
</dbReference>
<dbReference type="Ensembl" id="ENSSDAT00000010716.1">
    <property type="protein sequence ID" value="ENSSDAP00000009439.1"/>
    <property type="gene ID" value="ENSSDAG00000008587.1"/>
</dbReference>
<name>A0A8C9PME6_SPEDA</name>
<accession>A0A8C9PME6</accession>
<dbReference type="AlphaFoldDB" id="A0A8C9PME6"/>
<dbReference type="Proteomes" id="UP000694422">
    <property type="component" value="Unplaced"/>
</dbReference>
<feature type="region of interest" description="Disordered" evidence="1">
    <location>
        <begin position="36"/>
        <end position="70"/>
    </location>
</feature>
<feature type="region of interest" description="Disordered" evidence="1">
    <location>
        <begin position="1"/>
        <end position="21"/>
    </location>
</feature>
<sequence length="175" mass="20245">MVSIPASFPSSVEDETARPSRPSVTWDLDLYKDYKSPSKATASSGATGNLDLQRDQRGDRQETGHGVQPKVYFLRPRTSQPSVFFSLMDSSEAALSKFLPKSHLSRVIIRDNLSVQRIYETEIRASDKTKKKMSHLYDHLKKKFLTDQLRKLGRWRQESMNIQQYLDKIRMHKVQ</sequence>
<proteinExistence type="predicted"/>
<evidence type="ECO:0000256" key="1">
    <source>
        <dbReference type="SAM" id="MobiDB-lite"/>
    </source>
</evidence>
<dbReference type="InterPro" id="IPR038935">
    <property type="entry name" value="C5orf52"/>
</dbReference>
<keyword evidence="3" id="KW-1185">Reference proteome</keyword>
<dbReference type="PANTHER" id="PTHR35666:SF1">
    <property type="entry name" value="SIMILAR TO RIKEN CDNA 4921536K21"/>
    <property type="match status" value="1"/>
</dbReference>
<reference evidence="2" key="1">
    <citation type="submission" date="2025-08" db="UniProtKB">
        <authorList>
            <consortium name="Ensembl"/>
        </authorList>
    </citation>
    <scope>IDENTIFICATION</scope>
</reference>
<feature type="compositionally biased region" description="Polar residues" evidence="1">
    <location>
        <begin position="38"/>
        <end position="47"/>
    </location>
</feature>
<protein>
    <submittedName>
        <fullName evidence="2">Chromosome 5 open reading frame 52</fullName>
    </submittedName>
</protein>
<feature type="compositionally biased region" description="Basic and acidic residues" evidence="1">
    <location>
        <begin position="52"/>
        <end position="63"/>
    </location>
</feature>
<organism evidence="2 3">
    <name type="scientific">Spermophilus dauricus</name>
    <name type="common">Daurian ground squirrel</name>
    <dbReference type="NCBI Taxonomy" id="99837"/>
    <lineage>
        <taxon>Eukaryota</taxon>
        <taxon>Metazoa</taxon>
        <taxon>Chordata</taxon>
        <taxon>Craniata</taxon>
        <taxon>Vertebrata</taxon>
        <taxon>Euteleostomi</taxon>
        <taxon>Mammalia</taxon>
        <taxon>Eutheria</taxon>
        <taxon>Euarchontoglires</taxon>
        <taxon>Glires</taxon>
        <taxon>Rodentia</taxon>
        <taxon>Sciuromorpha</taxon>
        <taxon>Sciuridae</taxon>
        <taxon>Xerinae</taxon>
        <taxon>Marmotini</taxon>
        <taxon>Spermophilus</taxon>
    </lineage>
</organism>
<evidence type="ECO:0000313" key="2">
    <source>
        <dbReference type="Ensembl" id="ENSSDAP00000009439.1"/>
    </source>
</evidence>